<feature type="signal peptide" evidence="2">
    <location>
        <begin position="1"/>
        <end position="19"/>
    </location>
</feature>
<reference evidence="3 4" key="1">
    <citation type="submission" date="2019-08" db="EMBL/GenBank/DDBJ databases">
        <title>Genome of Vicingus serpentipes NCIMB 15042.</title>
        <authorList>
            <person name="Bowman J.P."/>
        </authorList>
    </citation>
    <scope>NUCLEOTIDE SEQUENCE [LARGE SCALE GENOMIC DNA]</scope>
    <source>
        <strain evidence="3 4">NCIMB 15042</strain>
    </source>
</reference>
<keyword evidence="1" id="KW-0812">Transmembrane</keyword>
<feature type="transmembrane region" description="Helical" evidence="1">
    <location>
        <begin position="67"/>
        <end position="94"/>
    </location>
</feature>
<sequence length="141" mass="15876">MNKFLLILLLCLIAIKSFAGSDSTEVKARKLTYSDFLGKYSINDTSAAVIEIFFDKKDNNAKGEMSFLPITAGVFLIFPVIGAGLSVVSIPMFLHGSYTLIKYRKKKLVNVLTEYRNTGELPKGLRKKVTKSITYEQYNYE</sequence>
<dbReference type="AlphaFoldDB" id="A0A5C6RS77"/>
<protein>
    <submittedName>
        <fullName evidence="3">Uncharacterized protein</fullName>
    </submittedName>
</protein>
<dbReference type="EMBL" id="VOOS01000003">
    <property type="protein sequence ID" value="TXB65113.1"/>
    <property type="molecule type" value="Genomic_DNA"/>
</dbReference>
<proteinExistence type="predicted"/>
<keyword evidence="1" id="KW-1133">Transmembrane helix</keyword>
<organism evidence="3 4">
    <name type="scientific">Vicingus serpentipes</name>
    <dbReference type="NCBI Taxonomy" id="1926625"/>
    <lineage>
        <taxon>Bacteria</taxon>
        <taxon>Pseudomonadati</taxon>
        <taxon>Bacteroidota</taxon>
        <taxon>Flavobacteriia</taxon>
        <taxon>Flavobacteriales</taxon>
        <taxon>Vicingaceae</taxon>
        <taxon>Vicingus</taxon>
    </lineage>
</organism>
<name>A0A5C6RS77_9FLAO</name>
<dbReference type="Proteomes" id="UP000321721">
    <property type="component" value="Unassembled WGS sequence"/>
</dbReference>
<evidence type="ECO:0000313" key="4">
    <source>
        <dbReference type="Proteomes" id="UP000321721"/>
    </source>
</evidence>
<keyword evidence="1" id="KW-0472">Membrane</keyword>
<evidence type="ECO:0000256" key="2">
    <source>
        <dbReference type="SAM" id="SignalP"/>
    </source>
</evidence>
<evidence type="ECO:0000256" key="1">
    <source>
        <dbReference type="SAM" id="Phobius"/>
    </source>
</evidence>
<feature type="chain" id="PRO_5023133503" evidence="2">
    <location>
        <begin position="20"/>
        <end position="141"/>
    </location>
</feature>
<dbReference type="RefSeq" id="WP_147099866.1">
    <property type="nucleotide sequence ID" value="NZ_VOOS01000003.1"/>
</dbReference>
<gene>
    <name evidence="3" type="ORF">FRY74_06715</name>
</gene>
<keyword evidence="4" id="KW-1185">Reference proteome</keyword>
<evidence type="ECO:0000313" key="3">
    <source>
        <dbReference type="EMBL" id="TXB65113.1"/>
    </source>
</evidence>
<comment type="caution">
    <text evidence="3">The sequence shown here is derived from an EMBL/GenBank/DDBJ whole genome shotgun (WGS) entry which is preliminary data.</text>
</comment>
<accession>A0A5C6RS77</accession>
<keyword evidence="2" id="KW-0732">Signal</keyword>